<evidence type="ECO:0000256" key="3">
    <source>
        <dbReference type="ARBA" id="ARBA00023004"/>
    </source>
</evidence>
<dbReference type="CDD" id="cd01335">
    <property type="entry name" value="Radical_SAM"/>
    <property type="match status" value="1"/>
</dbReference>
<sequence>MDHFGPISLVIIQATSFCNLDCDYCYLPDRQSKKNLSLDLIEPIFTQLFTSRFLGEEFTICWHAGEPLAVPIEFYDAALSKINLLDQKLNKQRYLVRQSIQTNGTLINPAWCDLFKKYQVNVGISLDGPAFIHDAHRKTRTGIGTHASVMRGIEHLRNHDLDFNIIAVITQESLDYPDEIFNFFMENGIIDVGFNIEELEGVNRSSSLQNPDAERRFRAFIQRFWQLAAEAQGVFRLREFERICSLIYAGDRIPRSGLSSPFAIINIDYQGNFSTFDPELLAVKVEPYGNFILGNILEDSFESVCHTEKFWEIYQDIEAGVRLCQQKCQYYGVCGGGSASNKYWEHGSFRVAETMACRFYEQMVTDVVLAGLESSLGLH</sequence>
<accession>A0A098TIF4</accession>
<dbReference type="AlphaFoldDB" id="A0A098TIF4"/>
<dbReference type="PROSITE" id="PS51918">
    <property type="entry name" value="RADICAL_SAM"/>
    <property type="match status" value="1"/>
</dbReference>
<name>A0A098TIF4_9CYAN</name>
<comment type="caution">
    <text evidence="6">The sequence shown here is derived from an EMBL/GenBank/DDBJ whole genome shotgun (WGS) entry which is preliminary data.</text>
</comment>
<feature type="domain" description="Radical SAM core" evidence="5">
    <location>
        <begin position="2"/>
        <end position="236"/>
    </location>
</feature>
<reference evidence="6 7" key="1">
    <citation type="journal article" date="2014" name="Mol. Ecol.">
        <title>Evolution of Synechococcus.</title>
        <authorList>
            <person name="Dvorak P."/>
            <person name="Casamatta D."/>
            <person name="Hasler P."/>
            <person name="Poulickova A."/>
            <person name="Ondrej V."/>
            <person name="Sanges R."/>
        </authorList>
    </citation>
    <scope>NUCLEOTIDE SEQUENCE [LARGE SCALE GENOMIC DNA]</scope>
    <source>
        <strain evidence="6 7">CAUP A 1101</strain>
    </source>
</reference>
<dbReference type="GO" id="GO:0016491">
    <property type="term" value="F:oxidoreductase activity"/>
    <property type="evidence" value="ECO:0007669"/>
    <property type="project" value="InterPro"/>
</dbReference>
<keyword evidence="7" id="KW-1185">Reference proteome</keyword>
<dbReference type="Proteomes" id="UP000030170">
    <property type="component" value="Unassembled WGS sequence"/>
</dbReference>
<dbReference type="InterPro" id="IPR023867">
    <property type="entry name" value="Sulphatase_maturase_rSAM"/>
</dbReference>
<dbReference type="PANTHER" id="PTHR43273:SF8">
    <property type="entry name" value="RADICAL SAM DOMAIN PROTEIN"/>
    <property type="match status" value="1"/>
</dbReference>
<dbReference type="STRING" id="1497020.DO97_15610"/>
<proteinExistence type="predicted"/>
<dbReference type="GO" id="GO:0046872">
    <property type="term" value="F:metal ion binding"/>
    <property type="evidence" value="ECO:0007669"/>
    <property type="project" value="UniProtKB-KW"/>
</dbReference>
<evidence type="ECO:0000256" key="1">
    <source>
        <dbReference type="ARBA" id="ARBA00022691"/>
    </source>
</evidence>
<dbReference type="InterPro" id="IPR058240">
    <property type="entry name" value="rSAM_sf"/>
</dbReference>
<dbReference type="GO" id="GO:0051536">
    <property type="term" value="F:iron-sulfur cluster binding"/>
    <property type="evidence" value="ECO:0007669"/>
    <property type="project" value="UniProtKB-KW"/>
</dbReference>
<dbReference type="SFLD" id="SFLDG01072">
    <property type="entry name" value="dehydrogenase_like"/>
    <property type="match status" value="1"/>
</dbReference>
<keyword evidence="3" id="KW-0408">Iron</keyword>
<dbReference type="SFLD" id="SFLDS00029">
    <property type="entry name" value="Radical_SAM"/>
    <property type="match status" value="1"/>
</dbReference>
<gene>
    <name evidence="6" type="ORF">DO97_15610</name>
</gene>
<evidence type="ECO:0000313" key="6">
    <source>
        <dbReference type="EMBL" id="KGF71806.1"/>
    </source>
</evidence>
<dbReference type="SFLD" id="SFLDG01067">
    <property type="entry name" value="SPASM/twitch_domain_containing"/>
    <property type="match status" value="1"/>
</dbReference>
<dbReference type="EMBL" id="JJML01000051">
    <property type="protein sequence ID" value="KGF71806.1"/>
    <property type="molecule type" value="Genomic_DNA"/>
</dbReference>
<dbReference type="Pfam" id="PF04055">
    <property type="entry name" value="Radical_SAM"/>
    <property type="match status" value="1"/>
</dbReference>
<dbReference type="NCBIfam" id="TIGR04261">
    <property type="entry name" value="rSAM_GlyRichRpt"/>
    <property type="match status" value="1"/>
</dbReference>
<keyword evidence="2" id="KW-0479">Metal-binding</keyword>
<dbReference type="InterPro" id="IPR013785">
    <property type="entry name" value="Aldolase_TIM"/>
</dbReference>
<dbReference type="InterPro" id="IPR007197">
    <property type="entry name" value="rSAM"/>
</dbReference>
<dbReference type="SFLD" id="SFLDG01386">
    <property type="entry name" value="main_SPASM_domain-containing"/>
    <property type="match status" value="1"/>
</dbReference>
<organism evidence="6 7">
    <name type="scientific">Neosynechococcus sphagnicola sy1</name>
    <dbReference type="NCBI Taxonomy" id="1497020"/>
    <lineage>
        <taxon>Bacteria</taxon>
        <taxon>Bacillati</taxon>
        <taxon>Cyanobacteriota</taxon>
        <taxon>Cyanophyceae</taxon>
        <taxon>Neosynechococcales</taxon>
        <taxon>Neosynechococcaceae</taxon>
        <taxon>Neosynechococcus</taxon>
    </lineage>
</organism>
<keyword evidence="1" id="KW-0949">S-adenosyl-L-methionine</keyword>
<dbReference type="InterPro" id="IPR026357">
    <property type="entry name" value="rSAM_SPASM_GrrM_OscB"/>
</dbReference>
<evidence type="ECO:0000256" key="4">
    <source>
        <dbReference type="ARBA" id="ARBA00023014"/>
    </source>
</evidence>
<protein>
    <recommendedName>
        <fullName evidence="5">Radical SAM core domain-containing protein</fullName>
    </recommendedName>
</protein>
<dbReference type="SUPFAM" id="SSF102114">
    <property type="entry name" value="Radical SAM enzymes"/>
    <property type="match status" value="1"/>
</dbReference>
<evidence type="ECO:0000256" key="2">
    <source>
        <dbReference type="ARBA" id="ARBA00022723"/>
    </source>
</evidence>
<dbReference type="Gene3D" id="3.20.20.70">
    <property type="entry name" value="Aldolase class I"/>
    <property type="match status" value="1"/>
</dbReference>
<evidence type="ECO:0000313" key="7">
    <source>
        <dbReference type="Proteomes" id="UP000030170"/>
    </source>
</evidence>
<keyword evidence="4" id="KW-0411">Iron-sulfur</keyword>
<evidence type="ECO:0000259" key="5">
    <source>
        <dbReference type="PROSITE" id="PS51918"/>
    </source>
</evidence>
<dbReference type="PANTHER" id="PTHR43273">
    <property type="entry name" value="ANAEROBIC SULFATASE-MATURATING ENZYME HOMOLOG ASLB-RELATED"/>
    <property type="match status" value="1"/>
</dbReference>